<name>A0A6I4W9B4_9ACTN</name>
<dbReference type="InterPro" id="IPR043917">
    <property type="entry name" value="DUF5753"/>
</dbReference>
<evidence type="ECO:0000313" key="2">
    <source>
        <dbReference type="EMBL" id="MXQ64865.1"/>
    </source>
</evidence>
<keyword evidence="3" id="KW-1185">Reference proteome</keyword>
<accession>A0A6I4W9B4</accession>
<sequence>MGIHELRRLGTHLGRLRGSAARNTAEAAAVLGWPTARMVRFEAGLATIRRTDLMELVGFYGADPTPALALLDGTRGWWNRYSDEIDTDCETLLILEDSAASLRTHHAGLVPGLLQTRAYTAALIGTRRDQPWPRLEKLVDLRQERARVLGRGGMEMTGLIDEAALRRPVGGPAVMREQYEHLIAMSRLPGVNVLVRPLTAEPCRAVRFSFHVFDLRVGDDGSAEDAAVQLELLDREHFEWNALEVASYRRAFARAERDALDADASADFLAGLAAAC</sequence>
<proteinExistence type="predicted"/>
<dbReference type="RefSeq" id="WP_161103030.1">
    <property type="nucleotide sequence ID" value="NZ_JBHLYI010000001.1"/>
</dbReference>
<protein>
    <recommendedName>
        <fullName evidence="1">DUF5753 domain-containing protein</fullName>
    </recommendedName>
</protein>
<gene>
    <name evidence="2" type="ORF">GQ466_12535</name>
</gene>
<reference evidence="2 3" key="1">
    <citation type="submission" date="2019-12" db="EMBL/GenBank/DDBJ databases">
        <title>Nocardia macrotermitis sp. nov. and Nocardia aurantia sp. nov., isolated from the gut of the fungus growing-termite Macrotermes natalensis.</title>
        <authorList>
            <person name="Christine B."/>
            <person name="Rene B."/>
        </authorList>
    </citation>
    <scope>NUCLEOTIDE SEQUENCE [LARGE SCALE GENOMIC DNA]</scope>
    <source>
        <strain evidence="2 3">DSM 102126</strain>
    </source>
</reference>
<organism evidence="2 3">
    <name type="scientific">Actinomadura rayongensis</name>
    <dbReference type="NCBI Taxonomy" id="1429076"/>
    <lineage>
        <taxon>Bacteria</taxon>
        <taxon>Bacillati</taxon>
        <taxon>Actinomycetota</taxon>
        <taxon>Actinomycetes</taxon>
        <taxon>Streptosporangiales</taxon>
        <taxon>Thermomonosporaceae</taxon>
        <taxon>Actinomadura</taxon>
    </lineage>
</organism>
<dbReference type="OrthoDB" id="5177725at2"/>
<evidence type="ECO:0000259" key="1">
    <source>
        <dbReference type="Pfam" id="PF19054"/>
    </source>
</evidence>
<evidence type="ECO:0000313" key="3">
    <source>
        <dbReference type="Proteomes" id="UP000431901"/>
    </source>
</evidence>
<dbReference type="Pfam" id="PF19054">
    <property type="entry name" value="DUF5753"/>
    <property type="match status" value="1"/>
</dbReference>
<dbReference type="Proteomes" id="UP000431901">
    <property type="component" value="Unassembled WGS sequence"/>
</dbReference>
<feature type="domain" description="DUF5753" evidence="1">
    <location>
        <begin position="90"/>
        <end position="270"/>
    </location>
</feature>
<comment type="caution">
    <text evidence="2">The sequence shown here is derived from an EMBL/GenBank/DDBJ whole genome shotgun (WGS) entry which is preliminary data.</text>
</comment>
<dbReference type="EMBL" id="WUTW01000002">
    <property type="protein sequence ID" value="MXQ64865.1"/>
    <property type="molecule type" value="Genomic_DNA"/>
</dbReference>
<dbReference type="AlphaFoldDB" id="A0A6I4W9B4"/>